<name>A0ABS7DFI5_9GAMM</name>
<proteinExistence type="predicted"/>
<dbReference type="Gene3D" id="1.25.40.10">
    <property type="entry name" value="Tetratricopeptide repeat domain"/>
    <property type="match status" value="1"/>
</dbReference>
<accession>A0ABS7DFI5</accession>
<dbReference type="InterPro" id="IPR011990">
    <property type="entry name" value="TPR-like_helical_dom_sf"/>
</dbReference>
<protein>
    <submittedName>
        <fullName evidence="1">SEL1-like repeat protein</fullName>
    </submittedName>
</protein>
<evidence type="ECO:0000313" key="1">
    <source>
        <dbReference type="EMBL" id="MBW7570057.1"/>
    </source>
</evidence>
<keyword evidence="2" id="KW-1185">Reference proteome</keyword>
<dbReference type="SMART" id="SM00671">
    <property type="entry name" value="SEL1"/>
    <property type="match status" value="2"/>
</dbReference>
<dbReference type="RefSeq" id="WP_219937275.1">
    <property type="nucleotide sequence ID" value="NZ_JAGFNY010000009.1"/>
</dbReference>
<dbReference type="EMBL" id="JAGFNY010000009">
    <property type="protein sequence ID" value="MBW7570057.1"/>
    <property type="molecule type" value="Genomic_DNA"/>
</dbReference>
<sequence>MKRRKNNKYSKEQFENLLNALHETELSFSGIQENSNEKTITEDELSEKISNSSVGAKGTLFDAKCAQHLFYHFVNAVNFNSKSSYNVICKYVRQKRKLFLRTYFPSAISFEKKNIDEDDLNDLLSDIDNFISGATGASDVYSSDLSLRLINPSLLHVVETACQKFDPNFRYIFLQLLSAPLESFTDKHLSVGNGYDLNTFFELTVFYLRVFCIIDKNESMDSALLKECLPPQLAFLIGRAYLNGEYLPLDKELAFRWFAYGALLGDSKCLMAFLLHFSNLDCSDEQKLSKCALKIRFTLFYAYLNTSYSTKHPELYEYPCYYEQEGFSSYEMYCLARYLKYTASSSLFLKKTSRDDLYELDLFARFDSHICYLANVNKKDINLLSAIMLFCYTFYDESVFEGFYKELYHLSRPRAKTPDEPLKFFSDIFVSNAKKGGLFALECLNIFSLFSEFDLETEDELLKRMSDAGMTEASFILATKQKRMSKDTSGTEFWKKPAKDGCGFGYLNLAVDYYLEKDYEQCIVNAKIAISYGVVAGFMLLYSAYKESNPPLAYTYLRIASEYVIPDAYRELASEREEDKYNPLPYMKIVEKIESLSAVSSTACVLMIEFYKNSTLLPENHIKIAEYIQRSLKLGVGSSVDEYMDFYSRSFKSDWLYPPSIPTNLNSFGSLRKIYSVDSKVTDSQDPHYEEVKKLSEALMFSLRHGTTELEQICLYNIVSSQIMDVIGVKSAKGLNAIKSSSESVLNSYSLLLSLGATKSLKNGDKNVITYYTNTTHALSDALFQMDERTLHFIKAKALHCIRAYTLECDYENYLNEINKAANAEDPLSYLLKQTDFSDIIKQRNTSVKSKEADDQNTKEDVVILNVTQ</sequence>
<reference evidence="1 2" key="1">
    <citation type="submission" date="2021-03" db="EMBL/GenBank/DDBJ databases">
        <title>Succinivibrio sp. nov. isolated from feces of cow.</title>
        <authorList>
            <person name="Choi J.-Y."/>
        </authorList>
    </citation>
    <scope>NUCLEOTIDE SEQUENCE [LARGE SCALE GENOMIC DNA]</scope>
    <source>
        <strain evidence="1 2">AGMB01872</strain>
    </source>
</reference>
<organism evidence="1 2">
    <name type="scientific">Succinivibrio faecicola</name>
    <dbReference type="NCBI Taxonomy" id="2820300"/>
    <lineage>
        <taxon>Bacteria</taxon>
        <taxon>Pseudomonadati</taxon>
        <taxon>Pseudomonadota</taxon>
        <taxon>Gammaproteobacteria</taxon>
        <taxon>Aeromonadales</taxon>
        <taxon>Succinivibrionaceae</taxon>
        <taxon>Succinivibrio</taxon>
    </lineage>
</organism>
<dbReference type="Proteomes" id="UP000731465">
    <property type="component" value="Unassembled WGS sequence"/>
</dbReference>
<comment type="caution">
    <text evidence="1">The sequence shown here is derived from an EMBL/GenBank/DDBJ whole genome shotgun (WGS) entry which is preliminary data.</text>
</comment>
<dbReference type="SUPFAM" id="SSF81901">
    <property type="entry name" value="HCP-like"/>
    <property type="match status" value="1"/>
</dbReference>
<dbReference type="InterPro" id="IPR006597">
    <property type="entry name" value="Sel1-like"/>
</dbReference>
<gene>
    <name evidence="1" type="ORF">J5V48_04015</name>
</gene>
<evidence type="ECO:0000313" key="2">
    <source>
        <dbReference type="Proteomes" id="UP000731465"/>
    </source>
</evidence>